<dbReference type="Pfam" id="PF02518">
    <property type="entry name" value="HATPase_c"/>
    <property type="match status" value="1"/>
</dbReference>
<evidence type="ECO:0000313" key="18">
    <source>
        <dbReference type="Proteomes" id="UP001549106"/>
    </source>
</evidence>
<keyword evidence="8" id="KW-0547">Nucleotide-binding</keyword>
<dbReference type="InterPro" id="IPR036890">
    <property type="entry name" value="HATPase_C_sf"/>
</dbReference>
<evidence type="ECO:0000256" key="12">
    <source>
        <dbReference type="ARBA" id="ARBA00023012"/>
    </source>
</evidence>
<evidence type="ECO:0000256" key="4">
    <source>
        <dbReference type="ARBA" id="ARBA00022475"/>
    </source>
</evidence>
<dbReference type="CDD" id="cd06225">
    <property type="entry name" value="HAMP"/>
    <property type="match status" value="1"/>
</dbReference>
<evidence type="ECO:0000256" key="3">
    <source>
        <dbReference type="ARBA" id="ARBA00012438"/>
    </source>
</evidence>
<evidence type="ECO:0000256" key="6">
    <source>
        <dbReference type="ARBA" id="ARBA00022679"/>
    </source>
</evidence>
<evidence type="ECO:0000256" key="13">
    <source>
        <dbReference type="ARBA" id="ARBA00023136"/>
    </source>
</evidence>
<dbReference type="Proteomes" id="UP001549106">
    <property type="component" value="Unassembled WGS sequence"/>
</dbReference>
<feature type="domain" description="HAMP" evidence="16">
    <location>
        <begin position="65"/>
        <end position="117"/>
    </location>
</feature>
<dbReference type="InterPro" id="IPR036097">
    <property type="entry name" value="HisK_dim/P_sf"/>
</dbReference>
<keyword evidence="6" id="KW-0808">Transferase</keyword>
<keyword evidence="13 14" id="KW-0472">Membrane</keyword>
<dbReference type="Gene3D" id="1.10.287.130">
    <property type="match status" value="1"/>
</dbReference>
<dbReference type="SUPFAM" id="SSF47384">
    <property type="entry name" value="Homodimeric domain of signal transducing histidine kinase"/>
    <property type="match status" value="1"/>
</dbReference>
<dbReference type="EMBL" id="JBEPMJ010000013">
    <property type="protein sequence ID" value="MET3750746.1"/>
    <property type="molecule type" value="Genomic_DNA"/>
</dbReference>
<name>A0ABV2M2X7_9FIRM</name>
<evidence type="ECO:0000259" key="16">
    <source>
        <dbReference type="PROSITE" id="PS50885"/>
    </source>
</evidence>
<organism evidence="17 18">
    <name type="scientific">Blautia caecimuris</name>
    <dbReference type="NCBI Taxonomy" id="1796615"/>
    <lineage>
        <taxon>Bacteria</taxon>
        <taxon>Bacillati</taxon>
        <taxon>Bacillota</taxon>
        <taxon>Clostridia</taxon>
        <taxon>Lachnospirales</taxon>
        <taxon>Lachnospiraceae</taxon>
        <taxon>Blautia</taxon>
    </lineage>
</organism>
<dbReference type="SMART" id="SM00388">
    <property type="entry name" value="HisKA"/>
    <property type="match status" value="1"/>
</dbReference>
<dbReference type="PANTHER" id="PTHR45528">
    <property type="entry name" value="SENSOR HISTIDINE KINASE CPXA"/>
    <property type="match status" value="1"/>
</dbReference>
<evidence type="ECO:0000256" key="11">
    <source>
        <dbReference type="ARBA" id="ARBA00022989"/>
    </source>
</evidence>
<dbReference type="PRINTS" id="PR00344">
    <property type="entry name" value="BCTRLSENSOR"/>
</dbReference>
<sequence>MKKIIYKMELHSIQKKILLVSKLSGVSLGILFIIAIKSPGDNVALYGLLLVIVAIILTMDHCLKCFITKPLLEINEVTSKIANLDFSELCNVSSKDEYGVLAHNINKMAINLQKVLHEVETTNIQLEKDVRQKECLLAERKELVDNLSHEMKTPIGIIRAYAEGMENNENPVIKEKYTKIIIEETERMSKLISTLIDLSSLESGAYTLRKERFEFIEFVETMAGRLLLDIPNSNYIFQYVLPENKVYVETDKRRMEQVVENLLLNARKNVETTGILKLTVEEVKDEITFRIFNQGKCIPEDVIGKIWNKFYRTSETEYEGTGLGLAIVAQVLNMQGYKYGVSNKKDGVEFYFALPKVL</sequence>
<protein>
    <recommendedName>
        <fullName evidence="3">histidine kinase</fullName>
        <ecNumber evidence="3">2.7.13.3</ecNumber>
    </recommendedName>
</protein>
<dbReference type="EC" id="2.7.13.3" evidence="3"/>
<keyword evidence="9 17" id="KW-0418">Kinase</keyword>
<dbReference type="PROSITE" id="PS50885">
    <property type="entry name" value="HAMP"/>
    <property type="match status" value="1"/>
</dbReference>
<dbReference type="Pfam" id="PF00512">
    <property type="entry name" value="HisKA"/>
    <property type="match status" value="1"/>
</dbReference>
<dbReference type="CDD" id="cd00082">
    <property type="entry name" value="HisKA"/>
    <property type="match status" value="1"/>
</dbReference>
<evidence type="ECO:0000256" key="5">
    <source>
        <dbReference type="ARBA" id="ARBA00022553"/>
    </source>
</evidence>
<dbReference type="InterPro" id="IPR003661">
    <property type="entry name" value="HisK_dim/P_dom"/>
</dbReference>
<reference evidence="17 18" key="1">
    <citation type="submission" date="2024-06" db="EMBL/GenBank/DDBJ databases">
        <title>Genomic Encyclopedia of Type Strains, Phase IV (KMG-IV): sequencing the most valuable type-strain genomes for metagenomic binning, comparative biology and taxonomic classification.</title>
        <authorList>
            <person name="Goeker M."/>
        </authorList>
    </citation>
    <scope>NUCLEOTIDE SEQUENCE [LARGE SCALE GENOMIC DNA]</scope>
    <source>
        <strain evidence="17 18">DSM 29492</strain>
    </source>
</reference>
<comment type="caution">
    <text evidence="17">The sequence shown here is derived from an EMBL/GenBank/DDBJ whole genome shotgun (WGS) entry which is preliminary data.</text>
</comment>
<keyword evidence="11 14" id="KW-1133">Transmembrane helix</keyword>
<comment type="catalytic activity">
    <reaction evidence="1">
        <text>ATP + protein L-histidine = ADP + protein N-phospho-L-histidine.</text>
        <dbReference type="EC" id="2.7.13.3"/>
    </reaction>
</comment>
<proteinExistence type="predicted"/>
<dbReference type="InterPro" id="IPR004358">
    <property type="entry name" value="Sig_transdc_His_kin-like_C"/>
</dbReference>
<dbReference type="Gene3D" id="6.10.340.10">
    <property type="match status" value="1"/>
</dbReference>
<keyword evidence="7 14" id="KW-0812">Transmembrane</keyword>
<dbReference type="SMART" id="SM00304">
    <property type="entry name" value="HAMP"/>
    <property type="match status" value="1"/>
</dbReference>
<evidence type="ECO:0000256" key="1">
    <source>
        <dbReference type="ARBA" id="ARBA00000085"/>
    </source>
</evidence>
<dbReference type="GO" id="GO:0016301">
    <property type="term" value="F:kinase activity"/>
    <property type="evidence" value="ECO:0007669"/>
    <property type="project" value="UniProtKB-KW"/>
</dbReference>
<dbReference type="SMART" id="SM00387">
    <property type="entry name" value="HATPase_c"/>
    <property type="match status" value="1"/>
</dbReference>
<keyword evidence="4" id="KW-1003">Cell membrane</keyword>
<evidence type="ECO:0000313" key="17">
    <source>
        <dbReference type="EMBL" id="MET3750746.1"/>
    </source>
</evidence>
<dbReference type="PROSITE" id="PS50109">
    <property type="entry name" value="HIS_KIN"/>
    <property type="match status" value="1"/>
</dbReference>
<dbReference type="InterPro" id="IPR005467">
    <property type="entry name" value="His_kinase_dom"/>
</dbReference>
<dbReference type="InterPro" id="IPR050398">
    <property type="entry name" value="HssS/ArlS-like"/>
</dbReference>
<accession>A0ABV2M2X7</accession>
<feature type="domain" description="Histidine kinase" evidence="15">
    <location>
        <begin position="146"/>
        <end position="358"/>
    </location>
</feature>
<keyword evidence="12" id="KW-0902">Two-component regulatory system</keyword>
<dbReference type="SUPFAM" id="SSF158472">
    <property type="entry name" value="HAMP domain-like"/>
    <property type="match status" value="1"/>
</dbReference>
<evidence type="ECO:0000256" key="8">
    <source>
        <dbReference type="ARBA" id="ARBA00022741"/>
    </source>
</evidence>
<dbReference type="Gene3D" id="3.30.565.10">
    <property type="entry name" value="Histidine kinase-like ATPase, C-terminal domain"/>
    <property type="match status" value="1"/>
</dbReference>
<dbReference type="InterPro" id="IPR003660">
    <property type="entry name" value="HAMP_dom"/>
</dbReference>
<dbReference type="SUPFAM" id="SSF55874">
    <property type="entry name" value="ATPase domain of HSP90 chaperone/DNA topoisomerase II/histidine kinase"/>
    <property type="match status" value="1"/>
</dbReference>
<dbReference type="Pfam" id="PF00672">
    <property type="entry name" value="HAMP"/>
    <property type="match status" value="1"/>
</dbReference>
<feature type="transmembrane region" description="Helical" evidence="14">
    <location>
        <begin position="20"/>
        <end position="37"/>
    </location>
</feature>
<evidence type="ECO:0000256" key="14">
    <source>
        <dbReference type="SAM" id="Phobius"/>
    </source>
</evidence>
<evidence type="ECO:0000256" key="2">
    <source>
        <dbReference type="ARBA" id="ARBA00004651"/>
    </source>
</evidence>
<evidence type="ECO:0000256" key="9">
    <source>
        <dbReference type="ARBA" id="ARBA00022777"/>
    </source>
</evidence>
<gene>
    <name evidence="17" type="ORF">ABID24_001999</name>
</gene>
<evidence type="ECO:0000256" key="10">
    <source>
        <dbReference type="ARBA" id="ARBA00022840"/>
    </source>
</evidence>
<evidence type="ECO:0000259" key="15">
    <source>
        <dbReference type="PROSITE" id="PS50109"/>
    </source>
</evidence>
<comment type="subcellular location">
    <subcellularLocation>
        <location evidence="2">Cell membrane</location>
        <topology evidence="2">Multi-pass membrane protein</topology>
    </subcellularLocation>
</comment>
<dbReference type="InterPro" id="IPR003594">
    <property type="entry name" value="HATPase_dom"/>
</dbReference>
<feature type="transmembrane region" description="Helical" evidence="14">
    <location>
        <begin position="43"/>
        <end position="63"/>
    </location>
</feature>
<keyword evidence="5" id="KW-0597">Phosphoprotein</keyword>
<keyword evidence="10" id="KW-0067">ATP-binding</keyword>
<keyword evidence="18" id="KW-1185">Reference proteome</keyword>
<dbReference type="PANTHER" id="PTHR45528:SF1">
    <property type="entry name" value="SENSOR HISTIDINE KINASE CPXA"/>
    <property type="match status" value="1"/>
</dbReference>
<evidence type="ECO:0000256" key="7">
    <source>
        <dbReference type="ARBA" id="ARBA00022692"/>
    </source>
</evidence>
<dbReference type="RefSeq" id="WP_257464747.1">
    <property type="nucleotide sequence ID" value="NZ_JANJZT010000013.1"/>
</dbReference>